<dbReference type="Pfam" id="PF00561">
    <property type="entry name" value="Abhydrolase_1"/>
    <property type="match status" value="1"/>
</dbReference>
<dbReference type="InParanoid" id="A0A0C2SLM0"/>
<evidence type="ECO:0000256" key="3">
    <source>
        <dbReference type="SAM" id="Phobius"/>
    </source>
</evidence>
<reference evidence="5 6" key="1">
    <citation type="submission" date="2014-04" db="EMBL/GenBank/DDBJ databases">
        <title>Evolutionary Origins and Diversification of the Mycorrhizal Mutualists.</title>
        <authorList>
            <consortium name="DOE Joint Genome Institute"/>
            <consortium name="Mycorrhizal Genomics Consortium"/>
            <person name="Kohler A."/>
            <person name="Kuo A."/>
            <person name="Nagy L.G."/>
            <person name="Floudas D."/>
            <person name="Copeland A."/>
            <person name="Barry K.W."/>
            <person name="Cichocki N."/>
            <person name="Veneault-Fourrey C."/>
            <person name="LaButti K."/>
            <person name="Lindquist E.A."/>
            <person name="Lipzen A."/>
            <person name="Lundell T."/>
            <person name="Morin E."/>
            <person name="Murat C."/>
            <person name="Riley R."/>
            <person name="Ohm R."/>
            <person name="Sun H."/>
            <person name="Tunlid A."/>
            <person name="Henrissat B."/>
            <person name="Grigoriev I.V."/>
            <person name="Hibbett D.S."/>
            <person name="Martin F."/>
        </authorList>
    </citation>
    <scope>NUCLEOTIDE SEQUENCE [LARGE SCALE GENOMIC DNA]</scope>
    <source>
        <strain evidence="5 6">Koide BX008</strain>
    </source>
</reference>
<organism evidence="5 6">
    <name type="scientific">Amanita muscaria (strain Koide BX008)</name>
    <dbReference type="NCBI Taxonomy" id="946122"/>
    <lineage>
        <taxon>Eukaryota</taxon>
        <taxon>Fungi</taxon>
        <taxon>Dikarya</taxon>
        <taxon>Basidiomycota</taxon>
        <taxon>Agaricomycotina</taxon>
        <taxon>Agaricomycetes</taxon>
        <taxon>Agaricomycetidae</taxon>
        <taxon>Agaricales</taxon>
        <taxon>Pluteineae</taxon>
        <taxon>Amanitaceae</taxon>
        <taxon>Amanita</taxon>
    </lineage>
</organism>
<dbReference type="HOGENOM" id="CLU_013364_5_0_1"/>
<sequence length="439" mass="48751">SQINARRALIWHPCYIHLGIHYQCARLLVPLNYSAPISPSNHASIALIRIPSPYPRFSKQYKGPILFNPGGPGGSGVDLVLRGGKLLRAIVGNGYDVVSFDPRGISRSRPFVSAFASPIDRFTYLSRLSVFALVNTSTDSVPEFVAGIHVMNQLLEISGRSYLEFINTDHTARDMLSIVKAHGRDKLYYWGFSYGTILGATFASLFPDNVGRMIIDGVVDAEDYYSASWTLNLIDTDKVLQSFFTACHNAGPSHCSFYAPTPAAISQNLTKIYESIKSHPIPFVFASETGEAIQYGVIDYNFLRHLIFQSLYQPYTLFPYLADVFTRLAKGIPPPPPPPIFLTGGGRLFTNENRFGKNGLDLRDRVGEAQGAILCNDGKPIPGTVEDTVAHYEELKKLSEWADVWTVRSLCFSWPGFPCHVKFEPGPILQHCLLTRCCC</sequence>
<dbReference type="GO" id="GO:0016787">
    <property type="term" value="F:hydrolase activity"/>
    <property type="evidence" value="ECO:0007669"/>
    <property type="project" value="UniProtKB-KW"/>
</dbReference>
<evidence type="ECO:0000313" key="5">
    <source>
        <dbReference type="EMBL" id="KIL54829.1"/>
    </source>
</evidence>
<protein>
    <recommendedName>
        <fullName evidence="4">AB hydrolase-1 domain-containing protein</fullName>
    </recommendedName>
</protein>
<keyword evidence="3" id="KW-1133">Transmembrane helix</keyword>
<proteinExistence type="inferred from homology"/>
<evidence type="ECO:0000259" key="4">
    <source>
        <dbReference type="Pfam" id="PF00561"/>
    </source>
</evidence>
<comment type="similarity">
    <text evidence="1">Belongs to the peptidase S33 family.</text>
</comment>
<dbReference type="STRING" id="946122.A0A0C2SLM0"/>
<keyword evidence="3" id="KW-0472">Membrane</keyword>
<keyword evidence="2" id="KW-0378">Hydrolase</keyword>
<feature type="domain" description="AB hydrolase-1" evidence="4">
    <location>
        <begin position="64"/>
        <end position="244"/>
    </location>
</feature>
<name>A0A0C2SLM0_AMAMK</name>
<keyword evidence="6" id="KW-1185">Reference proteome</keyword>
<feature type="non-terminal residue" evidence="5">
    <location>
        <position position="1"/>
    </location>
</feature>
<accession>A0A0C2SLM0</accession>
<dbReference type="Proteomes" id="UP000054549">
    <property type="component" value="Unassembled WGS sequence"/>
</dbReference>
<keyword evidence="3" id="KW-0812">Transmembrane</keyword>
<dbReference type="PANTHER" id="PTHR43248">
    <property type="entry name" value="2-SUCCINYL-6-HYDROXY-2,4-CYCLOHEXADIENE-1-CARBOXYLATE SYNTHASE"/>
    <property type="match status" value="1"/>
</dbReference>
<dbReference type="AlphaFoldDB" id="A0A0C2SLM0"/>
<dbReference type="PANTHER" id="PTHR43248:SF25">
    <property type="entry name" value="AB HYDROLASE-1 DOMAIN-CONTAINING PROTEIN-RELATED"/>
    <property type="match status" value="1"/>
</dbReference>
<dbReference type="InterPro" id="IPR000073">
    <property type="entry name" value="AB_hydrolase_1"/>
</dbReference>
<feature type="transmembrane region" description="Helical" evidence="3">
    <location>
        <begin position="187"/>
        <end position="206"/>
    </location>
</feature>
<evidence type="ECO:0000313" key="6">
    <source>
        <dbReference type="Proteomes" id="UP000054549"/>
    </source>
</evidence>
<gene>
    <name evidence="5" type="ORF">M378DRAFT_91861</name>
</gene>
<evidence type="ECO:0000256" key="1">
    <source>
        <dbReference type="ARBA" id="ARBA00010088"/>
    </source>
</evidence>
<dbReference type="EMBL" id="KN818622">
    <property type="protein sequence ID" value="KIL54829.1"/>
    <property type="molecule type" value="Genomic_DNA"/>
</dbReference>
<evidence type="ECO:0000256" key="2">
    <source>
        <dbReference type="ARBA" id="ARBA00022801"/>
    </source>
</evidence>
<dbReference type="SUPFAM" id="SSF53474">
    <property type="entry name" value="alpha/beta-Hydrolases"/>
    <property type="match status" value="1"/>
</dbReference>
<dbReference type="InterPro" id="IPR051601">
    <property type="entry name" value="Serine_prot/Carboxylest_S33"/>
</dbReference>
<dbReference type="InterPro" id="IPR029058">
    <property type="entry name" value="AB_hydrolase_fold"/>
</dbReference>
<dbReference type="Gene3D" id="3.40.50.1820">
    <property type="entry name" value="alpha/beta hydrolase"/>
    <property type="match status" value="1"/>
</dbReference>
<dbReference type="OrthoDB" id="425534at2759"/>